<evidence type="ECO:0000256" key="2">
    <source>
        <dbReference type="SAM" id="Phobius"/>
    </source>
</evidence>
<keyword evidence="2" id="KW-0812">Transmembrane</keyword>
<keyword evidence="5" id="KW-1185">Reference proteome</keyword>
<protein>
    <submittedName>
        <fullName evidence="4">DUF1707 domain-containing protein</fullName>
    </submittedName>
</protein>
<organism evidence="4 5">
    <name type="scientific">Actinophytocola gossypii</name>
    <dbReference type="NCBI Taxonomy" id="2812003"/>
    <lineage>
        <taxon>Bacteria</taxon>
        <taxon>Bacillati</taxon>
        <taxon>Actinomycetota</taxon>
        <taxon>Actinomycetes</taxon>
        <taxon>Pseudonocardiales</taxon>
        <taxon>Pseudonocardiaceae</taxon>
    </lineage>
</organism>
<feature type="transmembrane region" description="Helical" evidence="2">
    <location>
        <begin position="90"/>
        <end position="109"/>
    </location>
</feature>
<evidence type="ECO:0000313" key="4">
    <source>
        <dbReference type="EMBL" id="MCT2586186.1"/>
    </source>
</evidence>
<proteinExistence type="predicted"/>
<feature type="region of interest" description="Disordered" evidence="1">
    <location>
        <begin position="59"/>
        <end position="83"/>
    </location>
</feature>
<dbReference type="Pfam" id="PF08044">
    <property type="entry name" value="DUF1707"/>
    <property type="match status" value="1"/>
</dbReference>
<dbReference type="RefSeq" id="WP_260193975.1">
    <property type="nucleotide sequence ID" value="NZ_JAFFZE010000017.1"/>
</dbReference>
<dbReference type="InterPro" id="IPR012551">
    <property type="entry name" value="DUF1707_SHOCT-like"/>
</dbReference>
<feature type="domain" description="DUF1707" evidence="3">
    <location>
        <begin position="9"/>
        <end position="61"/>
    </location>
</feature>
<evidence type="ECO:0000313" key="5">
    <source>
        <dbReference type="Proteomes" id="UP001156441"/>
    </source>
</evidence>
<evidence type="ECO:0000259" key="3">
    <source>
        <dbReference type="Pfam" id="PF08044"/>
    </source>
</evidence>
<sequence length="140" mass="15248">MADYQRSNIRVSDTEREDALGKLGQHLSEGRLDIDEFGERTAKVTAAKTRGELLDLFDDLPEPRPAFGRPGPPPVTRAAAPRPVRTGPGVAQVLAGVAAVALVIGLVAWIKVFPLVFMLPFIFFFVSGARWRHGHGPHGR</sequence>
<dbReference type="PANTHER" id="PTHR40763:SF5">
    <property type="entry name" value="MEMBRANE PROTEIN"/>
    <property type="match status" value="1"/>
</dbReference>
<dbReference type="PANTHER" id="PTHR40763">
    <property type="entry name" value="MEMBRANE PROTEIN-RELATED"/>
    <property type="match status" value="1"/>
</dbReference>
<gene>
    <name evidence="4" type="ORF">JT362_24000</name>
</gene>
<accession>A0ABT2JEI9</accession>
<comment type="caution">
    <text evidence="4">The sequence shown here is derived from an EMBL/GenBank/DDBJ whole genome shotgun (WGS) entry which is preliminary data.</text>
</comment>
<dbReference type="Proteomes" id="UP001156441">
    <property type="component" value="Unassembled WGS sequence"/>
</dbReference>
<name>A0ABT2JEI9_9PSEU</name>
<keyword evidence="2" id="KW-1133">Transmembrane helix</keyword>
<keyword evidence="2" id="KW-0472">Membrane</keyword>
<evidence type="ECO:0000256" key="1">
    <source>
        <dbReference type="SAM" id="MobiDB-lite"/>
    </source>
</evidence>
<feature type="transmembrane region" description="Helical" evidence="2">
    <location>
        <begin position="115"/>
        <end position="131"/>
    </location>
</feature>
<dbReference type="EMBL" id="JAFFZE010000017">
    <property type="protein sequence ID" value="MCT2586186.1"/>
    <property type="molecule type" value="Genomic_DNA"/>
</dbReference>
<reference evidence="4 5" key="1">
    <citation type="submission" date="2021-02" db="EMBL/GenBank/DDBJ databases">
        <title>Actinophytocola xerophila sp. nov., isolated from soil of cotton cropping field.</title>
        <authorList>
            <person name="Huang R."/>
            <person name="Chen X."/>
            <person name="Ge X."/>
            <person name="Liu W."/>
        </authorList>
    </citation>
    <scope>NUCLEOTIDE SEQUENCE [LARGE SCALE GENOMIC DNA]</scope>
    <source>
        <strain evidence="4 5">S1-96</strain>
    </source>
</reference>